<organism evidence="2 3">
    <name type="scientific">Aphis craccivora</name>
    <name type="common">Cowpea aphid</name>
    <dbReference type="NCBI Taxonomy" id="307492"/>
    <lineage>
        <taxon>Eukaryota</taxon>
        <taxon>Metazoa</taxon>
        <taxon>Ecdysozoa</taxon>
        <taxon>Arthropoda</taxon>
        <taxon>Hexapoda</taxon>
        <taxon>Insecta</taxon>
        <taxon>Pterygota</taxon>
        <taxon>Neoptera</taxon>
        <taxon>Paraneoptera</taxon>
        <taxon>Hemiptera</taxon>
        <taxon>Sternorrhyncha</taxon>
        <taxon>Aphidomorpha</taxon>
        <taxon>Aphidoidea</taxon>
        <taxon>Aphididae</taxon>
        <taxon>Aphidini</taxon>
        <taxon>Aphis</taxon>
        <taxon>Aphis</taxon>
    </lineage>
</organism>
<reference evidence="2 3" key="1">
    <citation type="submission" date="2019-08" db="EMBL/GenBank/DDBJ databases">
        <title>Whole genome of Aphis craccivora.</title>
        <authorList>
            <person name="Voronova N.V."/>
            <person name="Shulinski R.S."/>
            <person name="Bandarenka Y.V."/>
            <person name="Zhorov D.G."/>
            <person name="Warner D."/>
        </authorList>
    </citation>
    <scope>NUCLEOTIDE SEQUENCE [LARGE SCALE GENOMIC DNA]</scope>
    <source>
        <strain evidence="2">180601</strain>
        <tissue evidence="2">Whole Body</tissue>
    </source>
</reference>
<proteinExistence type="predicted"/>
<evidence type="ECO:0000313" key="2">
    <source>
        <dbReference type="EMBL" id="KAF0709664.1"/>
    </source>
</evidence>
<dbReference type="EMBL" id="VUJU01011868">
    <property type="protein sequence ID" value="KAF0709664.1"/>
    <property type="molecule type" value="Genomic_DNA"/>
</dbReference>
<feature type="compositionally biased region" description="Polar residues" evidence="1">
    <location>
        <begin position="453"/>
        <end position="467"/>
    </location>
</feature>
<dbReference type="OrthoDB" id="3598281at2759"/>
<dbReference type="Pfam" id="PF15992">
    <property type="entry name" value="DUF4769"/>
    <property type="match status" value="2"/>
</dbReference>
<feature type="compositionally biased region" description="Polar residues" evidence="1">
    <location>
        <begin position="170"/>
        <end position="200"/>
    </location>
</feature>
<name>A0A6G0VU17_APHCR</name>
<dbReference type="AlphaFoldDB" id="A0A6G0VU17"/>
<dbReference type="Proteomes" id="UP000478052">
    <property type="component" value="Unassembled WGS sequence"/>
</dbReference>
<dbReference type="InterPro" id="IPR031934">
    <property type="entry name" value="DUF4769"/>
</dbReference>
<feature type="region of interest" description="Disordered" evidence="1">
    <location>
        <begin position="425"/>
        <end position="467"/>
    </location>
</feature>
<accession>A0A6G0VU17</accession>
<keyword evidence="3" id="KW-1185">Reference proteome</keyword>
<feature type="compositionally biased region" description="Low complexity" evidence="1">
    <location>
        <begin position="159"/>
        <end position="169"/>
    </location>
</feature>
<comment type="caution">
    <text evidence="2">The sequence shown here is derived from an EMBL/GenBank/DDBJ whole genome shotgun (WGS) entry which is preliminary data.</text>
</comment>
<evidence type="ECO:0000313" key="3">
    <source>
        <dbReference type="Proteomes" id="UP000478052"/>
    </source>
</evidence>
<feature type="compositionally biased region" description="Low complexity" evidence="1">
    <location>
        <begin position="425"/>
        <end position="437"/>
    </location>
</feature>
<sequence>MIAADEIIGPPIHIIRTAKGISTISNHYEKLNLRMDEREIASTLEDEDDEIMNAFFDEWSRILLHSQVVLNDEGSTLSATYFQNEFIIMDISQSNNANNEILIIDEVKPEEVELRSLLSQWNLEVLTDVCIAHYNKSFQWRESIRIPMSPVHQDFQGPSSSSVSSHGSHTNTPSRFSPYQKYQRSTAYQRSTPSPDNSSTIRRVNNILSLSRDGTVFLISSPLFHRTPLSPSTIYCVTFALVFLLPLLQRRRSERIVDHYEKLNLRMDEREIASTLEDEDDEIMNAFFDERSRILLHSQVVLNDEGSTLSTTNSQNEFIIMDISQSNNADTEILITDEVKPDEVELRSLLSQWNLEVLTDVCIVAHYNTQRVFVNILKIIKRHHIARLLKGFDLGTQILFENKLEEWRESIGISMSPVYQDFQGTSSSSVSSHGSHTNTPSRFSPYQKDKRSTAYQRSTPSPDNSSTIVLSDILNETSRGKGLVNFYNKFSNFHEDQRSVLISLIAQYYEEKGVKMSLAASYQLEQQILERFPSEKLNCKERQALQQFSRHLKQFEPEIDAESCLKALKFDNLSSSEFDYTWKACSQFRLKYIKNNTTKDLMEKWPFYKQ</sequence>
<feature type="region of interest" description="Disordered" evidence="1">
    <location>
        <begin position="151"/>
        <end position="200"/>
    </location>
</feature>
<evidence type="ECO:0000256" key="1">
    <source>
        <dbReference type="SAM" id="MobiDB-lite"/>
    </source>
</evidence>
<gene>
    <name evidence="2" type="ORF">FWK35_00022064</name>
</gene>
<protein>
    <submittedName>
        <fullName evidence="2">Uncharacterized protein</fullName>
    </submittedName>
</protein>
<feature type="non-terminal residue" evidence="2">
    <location>
        <position position="610"/>
    </location>
</feature>